<protein>
    <submittedName>
        <fullName evidence="1">Uncharacterized protein</fullName>
    </submittedName>
</protein>
<gene>
    <name evidence="1" type="ORF">NTU39_13960</name>
</gene>
<sequence>MVEIDGTDVGPPTQRNFAVVECTCETARVEIVGDTQLRGRGLRGKKTADAFALCDDSRAVVHGALQTVQLRGGRPVIDKLITLCGRFSAGHLRRDRGPIVVILMRLRMELHGR</sequence>
<proteinExistence type="predicted"/>
<evidence type="ECO:0000313" key="1">
    <source>
        <dbReference type="EMBL" id="UVA77232.1"/>
    </source>
</evidence>
<organism evidence="1 2">
    <name type="scientific">Pandoraea commovens</name>
    <dbReference type="NCBI Taxonomy" id="2508289"/>
    <lineage>
        <taxon>Bacteria</taxon>
        <taxon>Pseudomonadati</taxon>
        <taxon>Pseudomonadota</taxon>
        <taxon>Betaproteobacteria</taxon>
        <taxon>Burkholderiales</taxon>
        <taxon>Burkholderiaceae</taxon>
        <taxon>Pandoraea</taxon>
    </lineage>
</organism>
<reference evidence="1" key="1">
    <citation type="submission" date="2022-08" db="EMBL/GenBank/DDBJ databases">
        <title>Multi-unit outbreak of Pandoraea commovens among non-cystic fibrosis intensive care patients from 2019 to 2021 in Berlin, Germany.</title>
        <authorList>
            <person name="Menzel P."/>
        </authorList>
    </citation>
    <scope>NUCLEOTIDE SEQUENCE</scope>
    <source>
        <strain evidence="1">LB-19-202-79</strain>
    </source>
</reference>
<keyword evidence="2" id="KW-1185">Reference proteome</keyword>
<dbReference type="RefSeq" id="WP_150662674.1">
    <property type="nucleotide sequence ID" value="NZ_CP102780.1"/>
</dbReference>
<name>A0ABY5Q900_9BURK</name>
<dbReference type="EMBL" id="CP102780">
    <property type="protein sequence ID" value="UVA77232.1"/>
    <property type="molecule type" value="Genomic_DNA"/>
</dbReference>
<dbReference type="Proteomes" id="UP001058980">
    <property type="component" value="Chromosome"/>
</dbReference>
<evidence type="ECO:0000313" key="2">
    <source>
        <dbReference type="Proteomes" id="UP001058980"/>
    </source>
</evidence>
<accession>A0ABY5Q900</accession>